<gene>
    <name evidence="4" type="ORF">PCOS0759_LOCUS4746</name>
</gene>
<accession>A0A7S1PH19</accession>
<evidence type="ECO:0000313" key="4">
    <source>
        <dbReference type="EMBL" id="CAD9081506.1"/>
    </source>
</evidence>
<dbReference type="AlphaFoldDB" id="A0A7S1PH19"/>
<dbReference type="GO" id="GO:0046872">
    <property type="term" value="F:metal ion binding"/>
    <property type="evidence" value="ECO:0007669"/>
    <property type="project" value="UniProtKB-KW"/>
</dbReference>
<keyword evidence="2" id="KW-0479">Metal-binding</keyword>
<evidence type="ECO:0000256" key="2">
    <source>
        <dbReference type="ARBA" id="ARBA00022723"/>
    </source>
</evidence>
<dbReference type="Pfam" id="PF13359">
    <property type="entry name" value="DDE_Tnp_4"/>
    <property type="match status" value="1"/>
</dbReference>
<organism evidence="4">
    <name type="scientific">Percolomonas cosmopolitus</name>
    <dbReference type="NCBI Taxonomy" id="63605"/>
    <lineage>
        <taxon>Eukaryota</taxon>
        <taxon>Discoba</taxon>
        <taxon>Heterolobosea</taxon>
        <taxon>Tetramitia</taxon>
        <taxon>Eutetramitia</taxon>
        <taxon>Percolomonadidae</taxon>
        <taxon>Percolomonas</taxon>
    </lineage>
</organism>
<evidence type="ECO:0000259" key="3">
    <source>
        <dbReference type="Pfam" id="PF13359"/>
    </source>
</evidence>
<feature type="domain" description="DDE Tnp4" evidence="3">
    <location>
        <begin position="113"/>
        <end position="248"/>
    </location>
</feature>
<protein>
    <recommendedName>
        <fullName evidence="3">DDE Tnp4 domain-containing protein</fullName>
    </recommendedName>
</protein>
<dbReference type="EMBL" id="HBGD01005717">
    <property type="protein sequence ID" value="CAD9081506.1"/>
    <property type="molecule type" value="Transcribed_RNA"/>
</dbReference>
<evidence type="ECO:0000256" key="1">
    <source>
        <dbReference type="ARBA" id="ARBA00001968"/>
    </source>
</evidence>
<comment type="cofactor">
    <cofactor evidence="1">
        <name>a divalent metal cation</name>
        <dbReference type="ChEBI" id="CHEBI:60240"/>
    </cofactor>
</comment>
<proteinExistence type="predicted"/>
<reference evidence="4" key="1">
    <citation type="submission" date="2021-01" db="EMBL/GenBank/DDBJ databases">
        <authorList>
            <person name="Corre E."/>
            <person name="Pelletier E."/>
            <person name="Niang G."/>
            <person name="Scheremetjew M."/>
            <person name="Finn R."/>
            <person name="Kale V."/>
            <person name="Holt S."/>
            <person name="Cochrane G."/>
            <person name="Meng A."/>
            <person name="Brown T."/>
            <person name="Cohen L."/>
        </authorList>
    </citation>
    <scope>NUCLEOTIDE SEQUENCE</scope>
    <source>
        <strain evidence="4">WS</strain>
    </source>
</reference>
<name>A0A7S1PH19_9EUKA</name>
<dbReference type="InterPro" id="IPR027806">
    <property type="entry name" value="HARBI1_dom"/>
</dbReference>
<sequence length="257" mass="29939">MNALQSIFPHATQRSFRSLFGVTPTQFQRIHSLINSHPYFFSERHLMWCLCFLKTYNTIDVLHIMFNTTWENMRNTIWAVLKALNERLPNFISDWESVPYYTLTPNKRVVGIVDATECYICRPSKNQEEVYSGNEKCHTLKYNVIISVDGKTILRMDGPYAGSEHDVTMLHESGVLNSLRSRQVLMGDKKYIGDSRLLSEYFVAFQSLGQFRRIRVRVEHVIGSLKHFAVLSGTWRNDFDQHEMVALVIGKLYNFTQ</sequence>